<protein>
    <submittedName>
        <fullName evidence="4">Peptidase M23</fullName>
    </submittedName>
</protein>
<reference evidence="5" key="1">
    <citation type="submission" date="2017-05" db="EMBL/GenBank/DDBJ databases">
        <authorList>
            <person name="Sharma S."/>
            <person name="Sidhu C."/>
            <person name="Pinnaka A.K."/>
        </authorList>
    </citation>
    <scope>NUCLEOTIDE SEQUENCE [LARGE SCALE GENOMIC DNA]</scope>
    <source>
        <strain evidence="5">AK93</strain>
    </source>
</reference>
<dbReference type="EMBL" id="NFZW01000019">
    <property type="protein sequence ID" value="RFA33806.1"/>
    <property type="molecule type" value="Genomic_DNA"/>
</dbReference>
<keyword evidence="5" id="KW-1185">Reference proteome</keyword>
<dbReference type="CDD" id="cd12797">
    <property type="entry name" value="M23_peptidase"/>
    <property type="match status" value="1"/>
</dbReference>
<dbReference type="FunFam" id="2.70.70.10:FF:000019">
    <property type="entry name" value="M23 family peptidase"/>
    <property type="match status" value="1"/>
</dbReference>
<dbReference type="Pfam" id="PF18421">
    <property type="entry name" value="Peptidase_M23_N"/>
    <property type="match status" value="1"/>
</dbReference>
<evidence type="ECO:0000313" key="4">
    <source>
        <dbReference type="EMBL" id="RFA33806.1"/>
    </source>
</evidence>
<dbReference type="Gene3D" id="2.70.70.10">
    <property type="entry name" value="Glucose Permease (Domain IIA)"/>
    <property type="match status" value="1"/>
</dbReference>
<dbReference type="InterPro" id="IPR016047">
    <property type="entry name" value="M23ase_b-sheet_dom"/>
</dbReference>
<gene>
    <name evidence="4" type="ORF">CAL65_16920</name>
</gene>
<dbReference type="AlphaFoldDB" id="A0A3E0WP91"/>
<evidence type="ECO:0000313" key="5">
    <source>
        <dbReference type="Proteomes" id="UP000256763"/>
    </source>
</evidence>
<dbReference type="PANTHER" id="PTHR21666">
    <property type="entry name" value="PEPTIDASE-RELATED"/>
    <property type="match status" value="1"/>
</dbReference>
<feature type="signal peptide" evidence="1">
    <location>
        <begin position="1"/>
        <end position="21"/>
    </location>
</feature>
<evidence type="ECO:0000256" key="1">
    <source>
        <dbReference type="SAM" id="SignalP"/>
    </source>
</evidence>
<evidence type="ECO:0000259" key="3">
    <source>
        <dbReference type="Pfam" id="PF18421"/>
    </source>
</evidence>
<dbReference type="Gene3D" id="2.60.40.1590">
    <property type="entry name" value="Peptidoglycan hydrolase domains"/>
    <property type="match status" value="1"/>
</dbReference>
<dbReference type="PANTHER" id="PTHR21666:SF285">
    <property type="entry name" value="M23 FAMILY METALLOPEPTIDASE"/>
    <property type="match status" value="1"/>
</dbReference>
<dbReference type="InterPro" id="IPR011055">
    <property type="entry name" value="Dup_hybrid_motif"/>
</dbReference>
<dbReference type="GO" id="GO:0004222">
    <property type="term" value="F:metalloendopeptidase activity"/>
    <property type="evidence" value="ECO:0007669"/>
    <property type="project" value="TreeGrafter"/>
</dbReference>
<evidence type="ECO:0000259" key="2">
    <source>
        <dbReference type="Pfam" id="PF01551"/>
    </source>
</evidence>
<proteinExistence type="predicted"/>
<organism evidence="4 5">
    <name type="scientific">Alkalilimnicola ehrlichii</name>
    <dbReference type="NCBI Taxonomy" id="351052"/>
    <lineage>
        <taxon>Bacteria</taxon>
        <taxon>Pseudomonadati</taxon>
        <taxon>Pseudomonadota</taxon>
        <taxon>Gammaproteobacteria</taxon>
        <taxon>Chromatiales</taxon>
        <taxon>Ectothiorhodospiraceae</taxon>
        <taxon>Alkalilimnicola</taxon>
    </lineage>
</organism>
<feature type="chain" id="PRO_5017673561" evidence="1">
    <location>
        <begin position="22"/>
        <end position="269"/>
    </location>
</feature>
<feature type="domain" description="Peptidase family M23 N-terminal" evidence="3">
    <location>
        <begin position="26"/>
        <end position="95"/>
    </location>
</feature>
<name>A0A3E0WP91_9GAMM</name>
<sequence>MRSLALVVGFLGLALPAVVSANLPNNKAVPGGVAIVPLSSSEETPPTVTYNGRSVLVTKTDDGWSAVVGIGLSAEIGEHRLKVNGKPTAFEVQDKQYAEQRLTISNRRQVNPSPEDLERIGSERTRIRAALETYSEAASPEALRFAIPVEGRRSSPFGLRRFFNDQPRNPHSGLDIAAPTGTPIHAPASGTVVETGDFFFNGKSVFIDHGHGLVTMYCHMDSIDVAVGDRVELGQFIGTVGATGRVTGPHLHWSVALNGNLVDPELFID</sequence>
<dbReference type="SUPFAM" id="SSF51261">
    <property type="entry name" value="Duplicated hybrid motif"/>
    <property type="match status" value="1"/>
</dbReference>
<dbReference type="InterPro" id="IPR050570">
    <property type="entry name" value="Cell_wall_metabolism_enzyme"/>
</dbReference>
<keyword evidence="1" id="KW-0732">Signal</keyword>
<comment type="caution">
    <text evidence="4">The sequence shown here is derived from an EMBL/GenBank/DDBJ whole genome shotgun (WGS) entry which is preliminary data.</text>
</comment>
<dbReference type="OrthoDB" id="9805070at2"/>
<dbReference type="Proteomes" id="UP000256763">
    <property type="component" value="Unassembled WGS sequence"/>
</dbReference>
<dbReference type="Pfam" id="PF01551">
    <property type="entry name" value="Peptidase_M23"/>
    <property type="match status" value="1"/>
</dbReference>
<feature type="domain" description="M23ase beta-sheet core" evidence="2">
    <location>
        <begin position="170"/>
        <end position="264"/>
    </location>
</feature>
<dbReference type="InterPro" id="IPR040487">
    <property type="entry name" value="Peptidase_M23_N"/>
</dbReference>
<accession>A0A3E0WP91</accession>
<dbReference type="RefSeq" id="WP_116302027.1">
    <property type="nucleotide sequence ID" value="NZ_NFZV01000007.1"/>
</dbReference>